<keyword evidence="2" id="KW-1185">Reference proteome</keyword>
<reference evidence="1 2" key="1">
    <citation type="journal article" date="2021" name="Elife">
        <title>Chloroplast acquisition without the gene transfer in kleptoplastic sea slugs, Plakobranchus ocellatus.</title>
        <authorList>
            <person name="Maeda T."/>
            <person name="Takahashi S."/>
            <person name="Yoshida T."/>
            <person name="Shimamura S."/>
            <person name="Takaki Y."/>
            <person name="Nagai Y."/>
            <person name="Toyoda A."/>
            <person name="Suzuki Y."/>
            <person name="Arimoto A."/>
            <person name="Ishii H."/>
            <person name="Satoh N."/>
            <person name="Nishiyama T."/>
            <person name="Hasebe M."/>
            <person name="Maruyama T."/>
            <person name="Minagawa J."/>
            <person name="Obokata J."/>
            <person name="Shigenobu S."/>
        </authorList>
    </citation>
    <scope>NUCLEOTIDE SEQUENCE [LARGE SCALE GENOMIC DNA]</scope>
</reference>
<organism evidence="1 2">
    <name type="scientific">Elysia marginata</name>
    <dbReference type="NCBI Taxonomy" id="1093978"/>
    <lineage>
        <taxon>Eukaryota</taxon>
        <taxon>Metazoa</taxon>
        <taxon>Spiralia</taxon>
        <taxon>Lophotrochozoa</taxon>
        <taxon>Mollusca</taxon>
        <taxon>Gastropoda</taxon>
        <taxon>Heterobranchia</taxon>
        <taxon>Euthyneura</taxon>
        <taxon>Panpulmonata</taxon>
        <taxon>Sacoglossa</taxon>
        <taxon>Placobranchoidea</taxon>
        <taxon>Plakobranchidae</taxon>
        <taxon>Elysia</taxon>
    </lineage>
</organism>
<dbReference type="Proteomes" id="UP000762676">
    <property type="component" value="Unassembled WGS sequence"/>
</dbReference>
<name>A0AAV4JPZ7_9GAST</name>
<sequence length="129" mass="14873">MLSGKGLIATKVKHRVIVIKVKHRVIVIKVKDRIIVLKVKHRIAVVKVKHRVIAIKVRHRVIDIKVKNRGQDSTRSILWSIHRLKQISEHYETTAQYLDVSSPHKSKSRSKRCLTRGYSLTVATANTSW</sequence>
<accession>A0AAV4JPZ7</accession>
<gene>
    <name evidence="1" type="ORF">ElyMa_006981300</name>
</gene>
<dbReference type="EMBL" id="BMAT01013947">
    <property type="protein sequence ID" value="GFS23587.1"/>
    <property type="molecule type" value="Genomic_DNA"/>
</dbReference>
<evidence type="ECO:0000313" key="1">
    <source>
        <dbReference type="EMBL" id="GFS23587.1"/>
    </source>
</evidence>
<dbReference type="AlphaFoldDB" id="A0AAV4JPZ7"/>
<protein>
    <submittedName>
        <fullName evidence="1">Uncharacterized protein</fullName>
    </submittedName>
</protein>
<evidence type="ECO:0000313" key="2">
    <source>
        <dbReference type="Proteomes" id="UP000762676"/>
    </source>
</evidence>
<proteinExistence type="predicted"/>
<comment type="caution">
    <text evidence="1">The sequence shown here is derived from an EMBL/GenBank/DDBJ whole genome shotgun (WGS) entry which is preliminary data.</text>
</comment>